<name>A0A3P6H029_BRAOL</name>
<reference evidence="1" key="1">
    <citation type="submission" date="2018-11" db="EMBL/GenBank/DDBJ databases">
        <authorList>
            <consortium name="Genoscope - CEA"/>
            <person name="William W."/>
        </authorList>
    </citation>
    <scope>NUCLEOTIDE SEQUENCE</scope>
</reference>
<sequence length="98" mass="11797">MDPMYPCSQNSSYMGLLQNVQNNNVQENFPYESFPSSVDIGTSEISPFSSQQSEPHPNLRTHLWSEKILRTIRPLWRGRWKNSTRRRNCRSWRYWILY</sequence>
<organism evidence="1">
    <name type="scientific">Brassica oleracea</name>
    <name type="common">Wild cabbage</name>
    <dbReference type="NCBI Taxonomy" id="3712"/>
    <lineage>
        <taxon>Eukaryota</taxon>
        <taxon>Viridiplantae</taxon>
        <taxon>Streptophyta</taxon>
        <taxon>Embryophyta</taxon>
        <taxon>Tracheophyta</taxon>
        <taxon>Spermatophyta</taxon>
        <taxon>Magnoliopsida</taxon>
        <taxon>eudicotyledons</taxon>
        <taxon>Gunneridae</taxon>
        <taxon>Pentapetalae</taxon>
        <taxon>rosids</taxon>
        <taxon>malvids</taxon>
        <taxon>Brassicales</taxon>
        <taxon>Brassicaceae</taxon>
        <taxon>Brassiceae</taxon>
        <taxon>Brassica</taxon>
    </lineage>
</organism>
<proteinExistence type="predicted"/>
<protein>
    <submittedName>
        <fullName evidence="1">Uncharacterized protein</fullName>
    </submittedName>
</protein>
<dbReference type="AlphaFoldDB" id="A0A3P6H029"/>
<dbReference type="EMBL" id="LR031944">
    <property type="protein sequence ID" value="VDD66036.1"/>
    <property type="molecule type" value="Genomic_DNA"/>
</dbReference>
<accession>A0A3P6H029</accession>
<evidence type="ECO:0000313" key="1">
    <source>
        <dbReference type="EMBL" id="VDD66036.1"/>
    </source>
</evidence>
<gene>
    <name evidence="1" type="ORF">BOLSC84T61264H</name>
</gene>